<accession>A0A1V4SF53</accession>
<name>A0A1V4SF53_RUMHU</name>
<comment type="caution">
    <text evidence="1">The sequence shown here is derived from an EMBL/GenBank/DDBJ whole genome shotgun (WGS) entry which is preliminary data.</text>
</comment>
<dbReference type="EMBL" id="MZGX01000043">
    <property type="protein sequence ID" value="OPX41897.1"/>
    <property type="molecule type" value="Genomic_DNA"/>
</dbReference>
<dbReference type="STRING" id="48256.CLHUN_42300"/>
<proteinExistence type="predicted"/>
<keyword evidence="2" id="KW-1185">Reference proteome</keyword>
<dbReference type="OrthoDB" id="2051717at2"/>
<evidence type="ECO:0000313" key="2">
    <source>
        <dbReference type="Proteomes" id="UP000191554"/>
    </source>
</evidence>
<sequence length="74" mass="8511">MTVNQYFNKAKNLLNSSVKGDIDGFVSKEGWVFRYNKATNEFATAKPDGTIETLFRPAEGINYWKNQIELFKSK</sequence>
<dbReference type="AlphaFoldDB" id="A0A1V4SF53"/>
<gene>
    <name evidence="1" type="ORF">CLHUN_42300</name>
</gene>
<dbReference type="Proteomes" id="UP000191554">
    <property type="component" value="Unassembled WGS sequence"/>
</dbReference>
<protein>
    <submittedName>
        <fullName evidence="1">Uncharacterized protein</fullName>
    </submittedName>
</protein>
<reference evidence="1 2" key="1">
    <citation type="submission" date="2017-03" db="EMBL/GenBank/DDBJ databases">
        <title>Genome sequence of Clostridium hungatei DSM 14427.</title>
        <authorList>
            <person name="Poehlein A."/>
            <person name="Daniel R."/>
        </authorList>
    </citation>
    <scope>NUCLEOTIDE SEQUENCE [LARGE SCALE GENOMIC DNA]</scope>
    <source>
        <strain evidence="1 2">DSM 14427</strain>
    </source>
</reference>
<dbReference type="RefSeq" id="WP_080066672.1">
    <property type="nucleotide sequence ID" value="NZ_MZGX01000043.1"/>
</dbReference>
<evidence type="ECO:0000313" key="1">
    <source>
        <dbReference type="EMBL" id="OPX41897.1"/>
    </source>
</evidence>
<organism evidence="1 2">
    <name type="scientific">Ruminiclostridium hungatei</name>
    <name type="common">Clostridium hungatei</name>
    <dbReference type="NCBI Taxonomy" id="48256"/>
    <lineage>
        <taxon>Bacteria</taxon>
        <taxon>Bacillati</taxon>
        <taxon>Bacillota</taxon>
        <taxon>Clostridia</taxon>
        <taxon>Eubacteriales</taxon>
        <taxon>Oscillospiraceae</taxon>
        <taxon>Ruminiclostridium</taxon>
    </lineage>
</organism>